<comment type="cofactor">
    <cofactor evidence="3">
        <name>(R)-lipoate</name>
        <dbReference type="ChEBI" id="CHEBI:83088"/>
    </cofactor>
    <text evidence="3">Binds 1 lipoyl cofactor covalently.</text>
</comment>
<evidence type="ECO:0000259" key="4">
    <source>
        <dbReference type="PROSITE" id="PS50968"/>
    </source>
</evidence>
<comment type="caution">
    <text evidence="5">The sequence shown here is derived from an EMBL/GenBank/DDBJ whole genome shotgun (WGS) entry which is preliminary data.</text>
</comment>
<dbReference type="PROSITE" id="PS50968">
    <property type="entry name" value="BIOTINYL_LIPOYL"/>
    <property type="match status" value="1"/>
</dbReference>
<evidence type="ECO:0000313" key="6">
    <source>
        <dbReference type="Proteomes" id="UP001428817"/>
    </source>
</evidence>
<evidence type="ECO:0000256" key="2">
    <source>
        <dbReference type="ARBA" id="ARBA00022823"/>
    </source>
</evidence>
<dbReference type="Gene3D" id="2.40.50.100">
    <property type="match status" value="1"/>
</dbReference>
<name>A0ABP9RDC5_9PSEU</name>
<keyword evidence="2 3" id="KW-0450">Lipoyl</keyword>
<feature type="modified residue" description="N6-lipoyllysine" evidence="3">
    <location>
        <position position="63"/>
    </location>
</feature>
<reference evidence="6" key="1">
    <citation type="journal article" date="2019" name="Int. J. Syst. Evol. Microbiol.">
        <title>The Global Catalogue of Microorganisms (GCM) 10K type strain sequencing project: providing services to taxonomists for standard genome sequencing and annotation.</title>
        <authorList>
            <consortium name="The Broad Institute Genomics Platform"/>
            <consortium name="The Broad Institute Genome Sequencing Center for Infectious Disease"/>
            <person name="Wu L."/>
            <person name="Ma J."/>
        </authorList>
    </citation>
    <scope>NUCLEOTIDE SEQUENCE [LARGE SCALE GENOMIC DNA]</scope>
    <source>
        <strain evidence="6">JCM 18303</strain>
    </source>
</reference>
<evidence type="ECO:0000256" key="1">
    <source>
        <dbReference type="ARBA" id="ARBA00009249"/>
    </source>
</evidence>
<dbReference type="CDD" id="cd06848">
    <property type="entry name" value="GCS_H"/>
    <property type="match status" value="1"/>
</dbReference>
<dbReference type="InterPro" id="IPR033753">
    <property type="entry name" value="GCV_H/Fam206"/>
</dbReference>
<protein>
    <recommendedName>
        <fullName evidence="3">Glycine cleavage system H protein</fullName>
    </recommendedName>
</protein>
<dbReference type="InterPro" id="IPR017453">
    <property type="entry name" value="GCV_H_sub"/>
</dbReference>
<proteinExistence type="inferred from homology"/>
<organism evidence="5 6">
    <name type="scientific">Pseudonocardia eucalypti</name>
    <dbReference type="NCBI Taxonomy" id="648755"/>
    <lineage>
        <taxon>Bacteria</taxon>
        <taxon>Bacillati</taxon>
        <taxon>Actinomycetota</taxon>
        <taxon>Actinomycetes</taxon>
        <taxon>Pseudonocardiales</taxon>
        <taxon>Pseudonocardiaceae</taxon>
        <taxon>Pseudonocardia</taxon>
    </lineage>
</organism>
<dbReference type="PANTHER" id="PTHR11715">
    <property type="entry name" value="GLYCINE CLEAVAGE SYSTEM H PROTEIN"/>
    <property type="match status" value="1"/>
</dbReference>
<sequence length="129" mass="13917">MIPEDLRYTDAHEWVRATSDGTVRVGVTDYAQRQLGDVVFVQLPEIGQRVVVGVAIGEVESTKSVSELFSPVTGEVVGANDTLADQPELVNAEPYGDGWMLEIRPDEPAPGSLEGLLDASAYRSLTNQS</sequence>
<accession>A0ABP9RDC5</accession>
<dbReference type="RefSeq" id="WP_185060706.1">
    <property type="nucleotide sequence ID" value="NZ_BAABJP010000067.1"/>
</dbReference>
<dbReference type="InterPro" id="IPR002930">
    <property type="entry name" value="GCV_H"/>
</dbReference>
<evidence type="ECO:0000313" key="5">
    <source>
        <dbReference type="EMBL" id="GAA5175597.1"/>
    </source>
</evidence>
<comment type="similarity">
    <text evidence="1 3">Belongs to the GcvH family.</text>
</comment>
<dbReference type="Proteomes" id="UP001428817">
    <property type="component" value="Unassembled WGS sequence"/>
</dbReference>
<gene>
    <name evidence="5" type="primary">gcvH_2</name>
    <name evidence="3" type="synonym">gcvH</name>
    <name evidence="5" type="ORF">GCM10023321_81970</name>
</gene>
<evidence type="ECO:0000256" key="3">
    <source>
        <dbReference type="HAMAP-Rule" id="MF_00272"/>
    </source>
</evidence>
<dbReference type="NCBIfam" id="TIGR00527">
    <property type="entry name" value="gcvH"/>
    <property type="match status" value="1"/>
</dbReference>
<dbReference type="InterPro" id="IPR000089">
    <property type="entry name" value="Biotin_lipoyl"/>
</dbReference>
<comment type="subunit">
    <text evidence="3">The glycine cleavage system is composed of four proteins: P, T, L and H.</text>
</comment>
<dbReference type="EMBL" id="BAABJP010000067">
    <property type="protein sequence ID" value="GAA5175597.1"/>
    <property type="molecule type" value="Genomic_DNA"/>
</dbReference>
<feature type="domain" description="Lipoyl-binding" evidence="4">
    <location>
        <begin position="22"/>
        <end position="104"/>
    </location>
</feature>
<dbReference type="InterPro" id="IPR011053">
    <property type="entry name" value="Single_hybrid_motif"/>
</dbReference>
<dbReference type="HAMAP" id="MF_00272">
    <property type="entry name" value="GcvH"/>
    <property type="match status" value="1"/>
</dbReference>
<dbReference type="SUPFAM" id="SSF51230">
    <property type="entry name" value="Single hybrid motif"/>
    <property type="match status" value="1"/>
</dbReference>
<dbReference type="NCBIfam" id="NF002270">
    <property type="entry name" value="PRK01202.1"/>
    <property type="match status" value="1"/>
</dbReference>
<dbReference type="Pfam" id="PF01597">
    <property type="entry name" value="GCV_H"/>
    <property type="match status" value="1"/>
</dbReference>
<dbReference type="PANTHER" id="PTHR11715:SF3">
    <property type="entry name" value="GLYCINE CLEAVAGE SYSTEM H PROTEIN-RELATED"/>
    <property type="match status" value="1"/>
</dbReference>
<keyword evidence="6" id="KW-1185">Reference proteome</keyword>
<comment type="function">
    <text evidence="3">The glycine cleavage system catalyzes the degradation of glycine. The H protein shuttles the methylamine group of glycine from the P protein to the T protein.</text>
</comment>